<evidence type="ECO:0000256" key="1">
    <source>
        <dbReference type="SAM" id="MobiDB-lite"/>
    </source>
</evidence>
<reference evidence="2" key="1">
    <citation type="submission" date="2014-12" db="EMBL/GenBank/DDBJ databases">
        <title>Insight into the proteome of Arion vulgaris.</title>
        <authorList>
            <person name="Aradska J."/>
            <person name="Bulat T."/>
            <person name="Smidak R."/>
            <person name="Sarate P."/>
            <person name="Gangsoo J."/>
            <person name="Sialana F."/>
            <person name="Bilban M."/>
            <person name="Lubec G."/>
        </authorList>
    </citation>
    <scope>NUCLEOTIDE SEQUENCE</scope>
    <source>
        <tissue evidence="2">Skin</tissue>
    </source>
</reference>
<feature type="region of interest" description="Disordered" evidence="1">
    <location>
        <begin position="19"/>
        <end position="38"/>
    </location>
</feature>
<feature type="non-terminal residue" evidence="2">
    <location>
        <position position="1"/>
    </location>
</feature>
<dbReference type="EMBL" id="HACG01010680">
    <property type="protein sequence ID" value="CEK57545.1"/>
    <property type="molecule type" value="Transcribed_RNA"/>
</dbReference>
<gene>
    <name evidence="2" type="primary">ORF30454</name>
</gene>
<proteinExistence type="predicted"/>
<name>A0A0B6YQ09_9EUPU</name>
<accession>A0A0B6YQ09</accession>
<protein>
    <submittedName>
        <fullName evidence="2">Uncharacterized protein</fullName>
    </submittedName>
</protein>
<sequence length="71" mass="7921">GSPSSKDFITLETPCKQDCEKTNSDAAGMTSSEESDRMDLDLSSDLKHRTMSRSFNFGNIHPRVGKQNRAR</sequence>
<feature type="non-terminal residue" evidence="2">
    <location>
        <position position="71"/>
    </location>
</feature>
<organism evidence="2">
    <name type="scientific">Arion vulgaris</name>
    <dbReference type="NCBI Taxonomy" id="1028688"/>
    <lineage>
        <taxon>Eukaryota</taxon>
        <taxon>Metazoa</taxon>
        <taxon>Spiralia</taxon>
        <taxon>Lophotrochozoa</taxon>
        <taxon>Mollusca</taxon>
        <taxon>Gastropoda</taxon>
        <taxon>Heterobranchia</taxon>
        <taxon>Euthyneura</taxon>
        <taxon>Panpulmonata</taxon>
        <taxon>Eupulmonata</taxon>
        <taxon>Stylommatophora</taxon>
        <taxon>Helicina</taxon>
        <taxon>Arionoidea</taxon>
        <taxon>Arionidae</taxon>
        <taxon>Arion</taxon>
    </lineage>
</organism>
<evidence type="ECO:0000313" key="2">
    <source>
        <dbReference type="EMBL" id="CEK57545.1"/>
    </source>
</evidence>
<dbReference type="AlphaFoldDB" id="A0A0B6YQ09"/>